<keyword evidence="3" id="KW-1185">Reference proteome</keyword>
<proteinExistence type="predicted"/>
<evidence type="ECO:0000313" key="2">
    <source>
        <dbReference type="EMBL" id="KAG1795273.1"/>
    </source>
</evidence>
<keyword evidence="1" id="KW-0732">Signal</keyword>
<feature type="signal peptide" evidence="1">
    <location>
        <begin position="1"/>
        <end position="17"/>
    </location>
</feature>
<sequence length="137" mass="15512">MLAVLFNASLGWPVAGAILIVRFNNDGNDSFIVSGIMITGCMSQSLLTRMRPSMLTYCPSCFCPHFKILGQLHGGVFAVTNVENTRQKGSIVSFSLFYEMRAYFLPLEFYHCTRMYMPLACLCAVYFFHPFTRIHSL</sequence>
<reference evidence="2" key="1">
    <citation type="journal article" date="2020" name="New Phytol.">
        <title>Comparative genomics reveals dynamic genome evolution in host specialist ectomycorrhizal fungi.</title>
        <authorList>
            <person name="Lofgren L.A."/>
            <person name="Nguyen N.H."/>
            <person name="Vilgalys R."/>
            <person name="Ruytinx J."/>
            <person name="Liao H.L."/>
            <person name="Branco S."/>
            <person name="Kuo A."/>
            <person name="LaButti K."/>
            <person name="Lipzen A."/>
            <person name="Andreopoulos W."/>
            <person name="Pangilinan J."/>
            <person name="Riley R."/>
            <person name="Hundley H."/>
            <person name="Na H."/>
            <person name="Barry K."/>
            <person name="Grigoriev I.V."/>
            <person name="Stajich J.E."/>
            <person name="Kennedy P.G."/>
        </authorList>
    </citation>
    <scope>NUCLEOTIDE SEQUENCE</scope>
    <source>
        <strain evidence="2">MN1</strain>
    </source>
</reference>
<feature type="chain" id="PRO_5040320486" evidence="1">
    <location>
        <begin position="18"/>
        <end position="137"/>
    </location>
</feature>
<accession>A0A9P7AUH0</accession>
<dbReference type="RefSeq" id="XP_041185209.1">
    <property type="nucleotide sequence ID" value="XM_041343598.1"/>
</dbReference>
<organism evidence="2 3">
    <name type="scientific">Suillus subaureus</name>
    <dbReference type="NCBI Taxonomy" id="48587"/>
    <lineage>
        <taxon>Eukaryota</taxon>
        <taxon>Fungi</taxon>
        <taxon>Dikarya</taxon>
        <taxon>Basidiomycota</taxon>
        <taxon>Agaricomycotina</taxon>
        <taxon>Agaricomycetes</taxon>
        <taxon>Agaricomycetidae</taxon>
        <taxon>Boletales</taxon>
        <taxon>Suillineae</taxon>
        <taxon>Suillaceae</taxon>
        <taxon>Suillus</taxon>
    </lineage>
</organism>
<comment type="caution">
    <text evidence="2">The sequence shown here is derived from an EMBL/GenBank/DDBJ whole genome shotgun (WGS) entry which is preliminary data.</text>
</comment>
<dbReference type="AlphaFoldDB" id="A0A9P7AUH0"/>
<dbReference type="Proteomes" id="UP000807769">
    <property type="component" value="Unassembled WGS sequence"/>
</dbReference>
<gene>
    <name evidence="2" type="ORF">BJ212DRAFT_591165</name>
</gene>
<protein>
    <submittedName>
        <fullName evidence="2">Uncharacterized protein</fullName>
    </submittedName>
</protein>
<evidence type="ECO:0000256" key="1">
    <source>
        <dbReference type="SAM" id="SignalP"/>
    </source>
</evidence>
<dbReference type="GeneID" id="64637614"/>
<evidence type="ECO:0000313" key="3">
    <source>
        <dbReference type="Proteomes" id="UP000807769"/>
    </source>
</evidence>
<name>A0A9P7AUH0_9AGAM</name>
<dbReference type="EMBL" id="JABBWG010000328">
    <property type="protein sequence ID" value="KAG1795273.1"/>
    <property type="molecule type" value="Genomic_DNA"/>
</dbReference>